<accession>A0AC61YBW6</accession>
<name>A0AC61YBW6_9FLAO</name>
<evidence type="ECO:0000313" key="2">
    <source>
        <dbReference type="Proteomes" id="UP000356253"/>
    </source>
</evidence>
<sequence>MKFISTPLLFFFLFLFTGSIYASPPTTINDHKTDSTYYYLELAKFNVIQDIELTLSYLNRAEKFLIENPDTKLEGILDLHYGVAYYIKGNYDKSLAYFINAENIFTKTEDKIYLSKAYNGIGLIQQAIDRHEEAIIYFQKAIDSLPLHSSLIGNYDLNIGISLIELGKYDEAKTYVDNAYELKNKDQHDETLYQILNRKAELLYLKGNYKESKLTYENILSNSEFLSNWEKSFANAGLAEVYLSLNELELAEYYALKSFNYAKAINSFWDINRNAGILSKVYSKLGKEQEQKYYKNIKKQYEDSLYNRTKISDVNLLQLKQKEKENLILTRQKEKSENKLFIIYILLILLLIKTILALFFLVKLRKSDKEKTTLNKQLLESNEQLIAINNGNHKMFSILSHDLRSPVSSMLQLVELLKENAFSEKEQQEVLGEMHLQLTSTSLMLQNLLKWAGEQMENTKLNLKEVNLVEKVKEVMGVYYVIAKNKKIKVKHEPPLGDDLWVIADEAHLNVILHNIISNAIKYTPENKTVRLHYSKENEICFYVFNEGQPISEKKIKEIEDKSIRLESEKGTSNEYGTGLGLLLVKQYLKPNNATLSIQPIQDKGTQFKLCFKKAN</sequence>
<dbReference type="Proteomes" id="UP000356253">
    <property type="component" value="Unassembled WGS sequence"/>
</dbReference>
<dbReference type="EC" id="2.7.13.3" evidence="1"/>
<gene>
    <name evidence="1" type="primary">cusS</name>
    <name evidence="1" type="ORF">FVB9532_02663</name>
</gene>
<proteinExistence type="predicted"/>
<evidence type="ECO:0000313" key="1">
    <source>
        <dbReference type="EMBL" id="VVV01373.1"/>
    </source>
</evidence>
<keyword evidence="2" id="KW-1185">Reference proteome</keyword>
<dbReference type="EMBL" id="CABVMM010000010">
    <property type="protein sequence ID" value="VVV01373.1"/>
    <property type="molecule type" value="Genomic_DNA"/>
</dbReference>
<organism evidence="1 2">
    <name type="scientific">Mesonia oceanica</name>
    <dbReference type="NCBI Taxonomy" id="2687242"/>
    <lineage>
        <taxon>Bacteria</taxon>
        <taxon>Pseudomonadati</taxon>
        <taxon>Bacteroidota</taxon>
        <taxon>Flavobacteriia</taxon>
        <taxon>Flavobacteriales</taxon>
        <taxon>Flavobacteriaceae</taxon>
        <taxon>Mesonia</taxon>
    </lineage>
</organism>
<keyword evidence="1" id="KW-0808">Transferase</keyword>
<reference evidence="1" key="1">
    <citation type="submission" date="2019-09" db="EMBL/GenBank/DDBJ databases">
        <authorList>
            <person name="Rodrigo-Torres L."/>
            <person name="Arahal R. D."/>
            <person name="Lucena T."/>
        </authorList>
    </citation>
    <scope>NUCLEOTIDE SEQUENCE</scope>
    <source>
        <strain evidence="1">ISS653</strain>
    </source>
</reference>
<comment type="caution">
    <text evidence="1">The sequence shown here is derived from an EMBL/GenBank/DDBJ whole genome shotgun (WGS) entry which is preliminary data.</text>
</comment>
<protein>
    <submittedName>
        <fullName evidence="1">Sensor kinase CusS</fullName>
        <ecNumber evidence="1">2.7.13.3</ecNumber>
    </submittedName>
</protein>
<keyword evidence="1" id="KW-0418">Kinase</keyword>